<reference evidence="1 2" key="1">
    <citation type="journal article" date="2021" name="Nat. Commun.">
        <title>Incipient diploidization of the medicinal plant Perilla within 10,000 years.</title>
        <authorList>
            <person name="Zhang Y."/>
            <person name="Shen Q."/>
            <person name="Leng L."/>
            <person name="Zhang D."/>
            <person name="Chen S."/>
            <person name="Shi Y."/>
            <person name="Ning Z."/>
            <person name="Chen S."/>
        </authorList>
    </citation>
    <scope>NUCLEOTIDE SEQUENCE [LARGE SCALE GENOMIC DNA]</scope>
    <source>
        <strain evidence="2">cv. PC099</strain>
    </source>
</reference>
<proteinExistence type="predicted"/>
<sequence>MKSKLDPFYALKDSGVDTMDSLPRGIIEARSDLELKPLWTSSTASKIDSVADEVEREKSMTDMVFIFGAVGPLPSDVTVAGVAKAFGVRLISLHGGQVRSWKTERDKELLFTSSKANLKPPAAVSM</sequence>
<dbReference type="InterPro" id="IPR036425">
    <property type="entry name" value="MoaB/Mog-like_dom_sf"/>
</dbReference>
<comment type="caution">
    <text evidence="1">The sequence shown here is derived from an EMBL/GenBank/DDBJ whole genome shotgun (WGS) entry which is preliminary data.</text>
</comment>
<dbReference type="AlphaFoldDB" id="A0AAD4JFV7"/>
<keyword evidence="2" id="KW-1185">Reference proteome</keyword>
<dbReference type="Proteomes" id="UP001190926">
    <property type="component" value="Unassembled WGS sequence"/>
</dbReference>
<evidence type="ECO:0000313" key="1">
    <source>
        <dbReference type="EMBL" id="KAH6832656.1"/>
    </source>
</evidence>
<name>A0AAD4JFV7_PERFH</name>
<dbReference type="Gene3D" id="3.40.980.10">
    <property type="entry name" value="MoaB/Mog-like domain"/>
    <property type="match status" value="1"/>
</dbReference>
<evidence type="ECO:0000313" key="2">
    <source>
        <dbReference type="Proteomes" id="UP001190926"/>
    </source>
</evidence>
<dbReference type="SUPFAM" id="SSF53218">
    <property type="entry name" value="Molybdenum cofactor biosynthesis proteins"/>
    <property type="match status" value="1"/>
</dbReference>
<organism evidence="1 2">
    <name type="scientific">Perilla frutescens var. hirtella</name>
    <name type="common">Perilla citriodora</name>
    <name type="synonym">Perilla setoyensis</name>
    <dbReference type="NCBI Taxonomy" id="608512"/>
    <lineage>
        <taxon>Eukaryota</taxon>
        <taxon>Viridiplantae</taxon>
        <taxon>Streptophyta</taxon>
        <taxon>Embryophyta</taxon>
        <taxon>Tracheophyta</taxon>
        <taxon>Spermatophyta</taxon>
        <taxon>Magnoliopsida</taxon>
        <taxon>eudicotyledons</taxon>
        <taxon>Gunneridae</taxon>
        <taxon>Pentapetalae</taxon>
        <taxon>asterids</taxon>
        <taxon>lamiids</taxon>
        <taxon>Lamiales</taxon>
        <taxon>Lamiaceae</taxon>
        <taxon>Nepetoideae</taxon>
        <taxon>Elsholtzieae</taxon>
        <taxon>Perilla</taxon>
    </lineage>
</organism>
<accession>A0AAD4JFV7</accession>
<protein>
    <submittedName>
        <fullName evidence="1">Phosphoadenosine phosphosulfate reductase family protein</fullName>
    </submittedName>
</protein>
<gene>
    <name evidence="1" type="ORF">C2S53_006443</name>
</gene>
<dbReference type="EMBL" id="SDAM02000067">
    <property type="protein sequence ID" value="KAH6832656.1"/>
    <property type="molecule type" value="Genomic_DNA"/>
</dbReference>